<comment type="similarity">
    <text evidence="4">Belongs to the FlgA family.</text>
</comment>
<dbReference type="InterPro" id="IPR039246">
    <property type="entry name" value="Flagellar_FlgA"/>
</dbReference>
<dbReference type="PANTHER" id="PTHR36307">
    <property type="entry name" value="FLAGELLA BASAL BODY P-RING FORMATION PROTEIN FLGA"/>
    <property type="match status" value="1"/>
</dbReference>
<evidence type="ECO:0000256" key="2">
    <source>
        <dbReference type="ARBA" id="ARBA00022729"/>
    </source>
</evidence>
<evidence type="ECO:0000313" key="6">
    <source>
        <dbReference type="EMBL" id="TDN81170.1"/>
    </source>
</evidence>
<keyword evidence="6" id="KW-0966">Cell projection</keyword>
<organism evidence="6 7">
    <name type="scientific">Stakelama pacifica</name>
    <dbReference type="NCBI Taxonomy" id="517720"/>
    <lineage>
        <taxon>Bacteria</taxon>
        <taxon>Pseudomonadati</taxon>
        <taxon>Pseudomonadota</taxon>
        <taxon>Alphaproteobacteria</taxon>
        <taxon>Sphingomonadales</taxon>
        <taxon>Sphingomonadaceae</taxon>
        <taxon>Stakelama</taxon>
    </lineage>
</organism>
<keyword evidence="4" id="KW-1005">Bacterial flagellum biogenesis</keyword>
<dbReference type="Gene3D" id="3.90.1210.10">
    <property type="entry name" value="Antifreeze-like/N-acetylneuraminic acid synthase C-terminal domain"/>
    <property type="match status" value="1"/>
</dbReference>
<comment type="subcellular location">
    <subcellularLocation>
        <location evidence="1 4">Periplasm</location>
    </subcellularLocation>
</comment>
<proteinExistence type="inferred from homology"/>
<dbReference type="Pfam" id="PF13144">
    <property type="entry name" value="ChapFlgA"/>
    <property type="match status" value="1"/>
</dbReference>
<comment type="function">
    <text evidence="4">Involved in the assembly process of the P-ring formation. It may associate with FlgF on the rod constituting a structure essential for the P-ring assembly or may act as a modulator protein for the P-ring assembly.</text>
</comment>
<keyword evidence="6" id="KW-0969">Cilium</keyword>
<gene>
    <name evidence="6" type="ORF">EV664_108112</name>
</gene>
<dbReference type="EMBL" id="SNWD01000008">
    <property type="protein sequence ID" value="TDN81170.1"/>
    <property type="molecule type" value="Genomic_DNA"/>
</dbReference>
<dbReference type="PANTHER" id="PTHR36307:SF1">
    <property type="entry name" value="FLAGELLA BASAL BODY P-RING FORMATION PROTEIN FLGA"/>
    <property type="match status" value="1"/>
</dbReference>
<keyword evidence="3 4" id="KW-0574">Periplasm</keyword>
<protein>
    <recommendedName>
        <fullName evidence="4">Flagella basal body P-ring formation protein FlgA</fullName>
    </recommendedName>
</protein>
<evidence type="ECO:0000256" key="1">
    <source>
        <dbReference type="ARBA" id="ARBA00004418"/>
    </source>
</evidence>
<feature type="signal peptide" evidence="4">
    <location>
        <begin position="1"/>
        <end position="21"/>
    </location>
</feature>
<evidence type="ECO:0000259" key="5">
    <source>
        <dbReference type="SMART" id="SM00858"/>
    </source>
</evidence>
<dbReference type="InterPro" id="IPR013974">
    <property type="entry name" value="SAF"/>
</dbReference>
<dbReference type="CDD" id="cd11614">
    <property type="entry name" value="SAF_CpaB_FlgA_like"/>
    <property type="match status" value="1"/>
</dbReference>
<feature type="chain" id="PRO_5020953727" description="Flagella basal body P-ring formation protein FlgA" evidence="4">
    <location>
        <begin position="22"/>
        <end position="149"/>
    </location>
</feature>
<evidence type="ECO:0000256" key="4">
    <source>
        <dbReference type="RuleBase" id="RU362063"/>
    </source>
</evidence>
<name>A0A4R6FJV7_9SPHN</name>
<dbReference type="OrthoDB" id="7619725at2"/>
<feature type="domain" description="SAF" evidence="5">
    <location>
        <begin position="26"/>
        <end position="86"/>
    </location>
</feature>
<keyword evidence="6" id="KW-0282">Flagellum</keyword>
<dbReference type="Proteomes" id="UP000295493">
    <property type="component" value="Unassembled WGS sequence"/>
</dbReference>
<dbReference type="InterPro" id="IPR017585">
    <property type="entry name" value="SAF_FlgA"/>
</dbReference>
<accession>A0A4R6FJV7</accession>
<dbReference type="AlphaFoldDB" id="A0A4R6FJV7"/>
<keyword evidence="7" id="KW-1185">Reference proteome</keyword>
<comment type="caution">
    <text evidence="6">The sequence shown here is derived from an EMBL/GenBank/DDBJ whole genome shotgun (WGS) entry which is preliminary data.</text>
</comment>
<evidence type="ECO:0000256" key="3">
    <source>
        <dbReference type="ARBA" id="ARBA00022764"/>
    </source>
</evidence>
<dbReference type="NCBIfam" id="TIGR03170">
    <property type="entry name" value="flgA_cterm"/>
    <property type="match status" value="1"/>
</dbReference>
<sequence length="149" mass="15205">MIRALLLALALVPAVAAPAIAAPETVEVAVLAHPVMRGDVLNAGDFVLEERPASLARGALDVKSASGMEAKRTIAPGSVIRVMDVITPRLVRRGEPVLIVVKSAGLVITGRGRALASAGEGEMVRVVTDSTNRTLDGVVAPDGSVLIGG</sequence>
<dbReference type="SMART" id="SM00858">
    <property type="entry name" value="SAF"/>
    <property type="match status" value="1"/>
</dbReference>
<dbReference type="GO" id="GO:0042597">
    <property type="term" value="C:periplasmic space"/>
    <property type="evidence" value="ECO:0007669"/>
    <property type="project" value="UniProtKB-SubCell"/>
</dbReference>
<evidence type="ECO:0000313" key="7">
    <source>
        <dbReference type="Proteomes" id="UP000295493"/>
    </source>
</evidence>
<keyword evidence="2 4" id="KW-0732">Signal</keyword>
<dbReference type="RefSeq" id="WP_133496022.1">
    <property type="nucleotide sequence ID" value="NZ_BMLU01000008.1"/>
</dbReference>
<reference evidence="6 7" key="1">
    <citation type="submission" date="2019-03" db="EMBL/GenBank/DDBJ databases">
        <title>Genomic Encyclopedia of Type Strains, Phase IV (KMG-IV): sequencing the most valuable type-strain genomes for metagenomic binning, comparative biology and taxonomic classification.</title>
        <authorList>
            <person name="Goeker M."/>
        </authorList>
    </citation>
    <scope>NUCLEOTIDE SEQUENCE [LARGE SCALE GENOMIC DNA]</scope>
    <source>
        <strain evidence="6 7">DSM 25059</strain>
    </source>
</reference>
<dbReference type="Gene3D" id="2.30.30.760">
    <property type="match status" value="1"/>
</dbReference>
<dbReference type="GO" id="GO:0044780">
    <property type="term" value="P:bacterial-type flagellum assembly"/>
    <property type="evidence" value="ECO:0007669"/>
    <property type="project" value="InterPro"/>
</dbReference>